<comment type="caution">
    <text evidence="2">The sequence shown here is derived from an EMBL/GenBank/DDBJ whole genome shotgun (WGS) entry which is preliminary data.</text>
</comment>
<protein>
    <submittedName>
        <fullName evidence="2">DDE superfamily endonuclease</fullName>
    </submittedName>
</protein>
<keyword evidence="2" id="KW-0540">Nuclease</keyword>
<dbReference type="EMBL" id="RKRG01000002">
    <property type="protein sequence ID" value="RPF51461.1"/>
    <property type="molecule type" value="Genomic_DNA"/>
</dbReference>
<keyword evidence="3" id="KW-1185">Reference proteome</keyword>
<evidence type="ECO:0000313" key="3">
    <source>
        <dbReference type="Proteomes" id="UP000271783"/>
    </source>
</evidence>
<dbReference type="Pfam" id="PF13358">
    <property type="entry name" value="DDE_3"/>
    <property type="match status" value="1"/>
</dbReference>
<accession>A0A3N5C561</accession>
<dbReference type="Gene3D" id="3.30.420.10">
    <property type="entry name" value="Ribonuclease H-like superfamily/Ribonuclease H"/>
    <property type="match status" value="1"/>
</dbReference>
<proteinExistence type="predicted"/>
<dbReference type="SUPFAM" id="SSF53098">
    <property type="entry name" value="Ribonuclease H-like"/>
    <property type="match status" value="1"/>
</dbReference>
<dbReference type="AlphaFoldDB" id="A0A3N5C561"/>
<feature type="domain" description="Tc1-like transposase DDE" evidence="1">
    <location>
        <begin position="108"/>
        <end position="174"/>
    </location>
</feature>
<dbReference type="GO" id="GO:0004519">
    <property type="term" value="F:endonuclease activity"/>
    <property type="evidence" value="ECO:0007669"/>
    <property type="project" value="UniProtKB-KW"/>
</dbReference>
<organism evidence="2 3">
    <name type="scientific">Methanobrevibacter gottschalkii DSM 11977</name>
    <dbReference type="NCBI Taxonomy" id="1122229"/>
    <lineage>
        <taxon>Archaea</taxon>
        <taxon>Methanobacteriati</taxon>
        <taxon>Methanobacteriota</taxon>
        <taxon>Methanomada group</taxon>
        <taxon>Methanobacteria</taxon>
        <taxon>Methanobacteriales</taxon>
        <taxon>Methanobacteriaceae</taxon>
        <taxon>Methanobrevibacter</taxon>
    </lineage>
</organism>
<name>A0A3N5C561_9EURY</name>
<gene>
    <name evidence="2" type="ORF">EDC42_0788</name>
</gene>
<dbReference type="InterPro" id="IPR012337">
    <property type="entry name" value="RNaseH-like_sf"/>
</dbReference>
<sequence>MMKFMITITINNIENKELKSKLKKIINNDELLLENILNTINKEKNYNKLLLTFKNLSEKNNTIKKLYERLEKNPLSFKTKSKSVLENLQKGMLLAFFSDNELKHELILEKPIAVILDNYSVHHAIFFTELCKILNMDLIHLPPYSPKYNPIEQVWRTIKAKISRKYISSIAQLKYLFKTEFKKVVDNSSFWKNWEENFLQ</sequence>
<keyword evidence="2" id="KW-0378">Hydrolase</keyword>
<reference evidence="2 3" key="1">
    <citation type="submission" date="2018-11" db="EMBL/GenBank/DDBJ databases">
        <title>Genomic Encyclopedia of Type Strains, Phase IV (KMG-IV): sequencing the most valuable type-strain genomes for metagenomic binning, comparative biology and taxonomic classification.</title>
        <authorList>
            <person name="Goeker M."/>
        </authorList>
    </citation>
    <scope>NUCLEOTIDE SEQUENCE [LARGE SCALE GENOMIC DNA]</scope>
    <source>
        <strain evidence="2 3">DSM 11977</strain>
    </source>
</reference>
<dbReference type="Proteomes" id="UP000271783">
    <property type="component" value="Unassembled WGS sequence"/>
</dbReference>
<dbReference type="InterPro" id="IPR036397">
    <property type="entry name" value="RNaseH_sf"/>
</dbReference>
<evidence type="ECO:0000259" key="1">
    <source>
        <dbReference type="Pfam" id="PF13358"/>
    </source>
</evidence>
<keyword evidence="2" id="KW-0255">Endonuclease</keyword>
<dbReference type="GO" id="GO:0003676">
    <property type="term" value="F:nucleic acid binding"/>
    <property type="evidence" value="ECO:0007669"/>
    <property type="project" value="InterPro"/>
</dbReference>
<dbReference type="InterPro" id="IPR038717">
    <property type="entry name" value="Tc1-like_DDE_dom"/>
</dbReference>
<evidence type="ECO:0000313" key="2">
    <source>
        <dbReference type="EMBL" id="RPF51461.1"/>
    </source>
</evidence>